<evidence type="ECO:0000313" key="2">
    <source>
        <dbReference type="EnsemblPlants" id="AUR62032648-RA:cds"/>
    </source>
</evidence>
<dbReference type="EnsemblPlants" id="AUR62032648-RA">
    <property type="protein sequence ID" value="AUR62032648-RA:cds"/>
    <property type="gene ID" value="AUR62032648"/>
</dbReference>
<evidence type="ECO:0008006" key="4">
    <source>
        <dbReference type="Google" id="ProtNLM"/>
    </source>
</evidence>
<feature type="compositionally biased region" description="Acidic residues" evidence="1">
    <location>
        <begin position="81"/>
        <end position="98"/>
    </location>
</feature>
<name>A0A803MMZ7_CHEQI</name>
<dbReference type="AlphaFoldDB" id="A0A803MMZ7"/>
<dbReference type="Gramene" id="AUR62032648-RA">
    <property type="protein sequence ID" value="AUR62032648-RA:cds"/>
    <property type="gene ID" value="AUR62032648"/>
</dbReference>
<evidence type="ECO:0000313" key="3">
    <source>
        <dbReference type="Proteomes" id="UP000596660"/>
    </source>
</evidence>
<reference evidence="2" key="2">
    <citation type="submission" date="2021-03" db="UniProtKB">
        <authorList>
            <consortium name="EnsemblPlants"/>
        </authorList>
    </citation>
    <scope>IDENTIFICATION</scope>
</reference>
<feature type="region of interest" description="Disordered" evidence="1">
    <location>
        <begin position="17"/>
        <end position="107"/>
    </location>
</feature>
<accession>A0A803MMZ7</accession>
<keyword evidence="3" id="KW-1185">Reference proteome</keyword>
<reference evidence="2" key="1">
    <citation type="journal article" date="2017" name="Nature">
        <title>The genome of Chenopodium quinoa.</title>
        <authorList>
            <person name="Jarvis D.E."/>
            <person name="Ho Y.S."/>
            <person name="Lightfoot D.J."/>
            <person name="Schmoeckel S.M."/>
            <person name="Li B."/>
            <person name="Borm T.J.A."/>
            <person name="Ohyanagi H."/>
            <person name="Mineta K."/>
            <person name="Michell C.T."/>
            <person name="Saber N."/>
            <person name="Kharbatia N.M."/>
            <person name="Rupper R.R."/>
            <person name="Sharp A.R."/>
            <person name="Dally N."/>
            <person name="Boughton B.A."/>
            <person name="Woo Y.H."/>
            <person name="Gao G."/>
            <person name="Schijlen E.G.W.M."/>
            <person name="Guo X."/>
            <person name="Momin A.A."/>
            <person name="Negrao S."/>
            <person name="Al-Babili S."/>
            <person name="Gehring C."/>
            <person name="Roessner U."/>
            <person name="Jung C."/>
            <person name="Murphy K."/>
            <person name="Arold S.T."/>
            <person name="Gojobori T."/>
            <person name="van der Linden C.G."/>
            <person name="van Loo E.N."/>
            <person name="Jellen E.N."/>
            <person name="Maughan P.J."/>
            <person name="Tester M."/>
        </authorList>
    </citation>
    <scope>NUCLEOTIDE SEQUENCE [LARGE SCALE GENOMIC DNA]</scope>
    <source>
        <strain evidence="2">cv. PI 614886</strain>
    </source>
</reference>
<organism evidence="2 3">
    <name type="scientific">Chenopodium quinoa</name>
    <name type="common">Quinoa</name>
    <dbReference type="NCBI Taxonomy" id="63459"/>
    <lineage>
        <taxon>Eukaryota</taxon>
        <taxon>Viridiplantae</taxon>
        <taxon>Streptophyta</taxon>
        <taxon>Embryophyta</taxon>
        <taxon>Tracheophyta</taxon>
        <taxon>Spermatophyta</taxon>
        <taxon>Magnoliopsida</taxon>
        <taxon>eudicotyledons</taxon>
        <taxon>Gunneridae</taxon>
        <taxon>Pentapetalae</taxon>
        <taxon>Caryophyllales</taxon>
        <taxon>Chenopodiaceae</taxon>
        <taxon>Chenopodioideae</taxon>
        <taxon>Atripliceae</taxon>
        <taxon>Chenopodium</taxon>
    </lineage>
</organism>
<sequence length="260" mass="28896">MGEDPDPNANALIEQLREEPKASIERRQKLEEESQATLARLKAESEASFEKLPKELESVRSNKKKRVKIDDIPQFTMVSSDESEGEDAGEGSRDDEEQSGGNSNPMAREVAVIKAQNRKMMKLLNCLPGAPIPVAYESRDGFAESPFVEEIAKSSWQQRRNNVNNISEPKAGESSSWPAIEYHLDINSYGFDTDIVGVVNSLKDIGQPLYLAFSTQAVNVVLGREAESQQLPVYYVSKTLLSAETRYSSLEKTSFGTDRS</sequence>
<feature type="compositionally biased region" description="Basic and acidic residues" evidence="1">
    <location>
        <begin position="41"/>
        <end position="60"/>
    </location>
</feature>
<protein>
    <recommendedName>
        <fullName evidence="4">Reverse transcriptase/retrotransposon-derived protein RNase H-like domain-containing protein</fullName>
    </recommendedName>
</protein>
<dbReference type="Proteomes" id="UP000596660">
    <property type="component" value="Unplaced"/>
</dbReference>
<feature type="compositionally biased region" description="Basic and acidic residues" evidence="1">
    <location>
        <begin position="17"/>
        <end position="32"/>
    </location>
</feature>
<proteinExistence type="predicted"/>
<evidence type="ECO:0000256" key="1">
    <source>
        <dbReference type="SAM" id="MobiDB-lite"/>
    </source>
</evidence>